<dbReference type="OrthoDB" id="408373at2759"/>
<comment type="caution">
    <text evidence="2">The sequence shown here is derived from an EMBL/GenBank/DDBJ whole genome shotgun (WGS) entry which is preliminary data.</text>
</comment>
<accession>A0A9P7VJW9</accession>
<dbReference type="EMBL" id="MU250555">
    <property type="protein sequence ID" value="KAG7441923.1"/>
    <property type="molecule type" value="Genomic_DNA"/>
</dbReference>
<dbReference type="Gene3D" id="3.40.50.1820">
    <property type="entry name" value="alpha/beta hydrolase"/>
    <property type="match status" value="1"/>
</dbReference>
<evidence type="ECO:0000313" key="3">
    <source>
        <dbReference type="Proteomes" id="UP000812287"/>
    </source>
</evidence>
<dbReference type="GeneID" id="66103280"/>
<gene>
    <name evidence="2" type="ORF">BT62DRAFT_459758</name>
</gene>
<sequence length="298" mass="32050">MIDATAKCSPSMLPTSTAQLVSSKDGALIYADAAGDPTKPCLVFVHGLALSGAVFDNLFANPTLTENFYLVRYDIRGHGRSAMPESLDDYSSEIFAEDFRAVARAFNVKKPIFIGWSLGCTIVCDIASHLPKDTLAGVVYLAALPFIGPIMGRVGTSTVLGFLPGLFNTDDVNFSAKTTIEFVDSLFVDPKNVPFNFKASCLGSALLQPPKVCSHVLSRPQDPEKLYELGKAGLPMLVLGGTADQQVKGAVVVEEMKPYYKNLDVRMVEGGSHALFYDNEAEVVDSISSFASRVCTSK</sequence>
<dbReference type="PANTHER" id="PTHR43798">
    <property type="entry name" value="MONOACYLGLYCEROL LIPASE"/>
    <property type="match status" value="1"/>
</dbReference>
<feature type="domain" description="AB hydrolase-1" evidence="1">
    <location>
        <begin position="41"/>
        <end position="160"/>
    </location>
</feature>
<organism evidence="2 3">
    <name type="scientific">Guyanagaster necrorhizus</name>
    <dbReference type="NCBI Taxonomy" id="856835"/>
    <lineage>
        <taxon>Eukaryota</taxon>
        <taxon>Fungi</taxon>
        <taxon>Dikarya</taxon>
        <taxon>Basidiomycota</taxon>
        <taxon>Agaricomycotina</taxon>
        <taxon>Agaricomycetes</taxon>
        <taxon>Agaricomycetidae</taxon>
        <taxon>Agaricales</taxon>
        <taxon>Marasmiineae</taxon>
        <taxon>Physalacriaceae</taxon>
        <taxon>Guyanagaster</taxon>
    </lineage>
</organism>
<evidence type="ECO:0000259" key="1">
    <source>
        <dbReference type="Pfam" id="PF00561"/>
    </source>
</evidence>
<dbReference type="SUPFAM" id="SSF53474">
    <property type="entry name" value="alpha/beta-Hydrolases"/>
    <property type="match status" value="1"/>
</dbReference>
<protein>
    <submittedName>
        <fullName evidence="2">Alpha/beta-hydrolase</fullName>
    </submittedName>
</protein>
<proteinExistence type="predicted"/>
<dbReference type="AlphaFoldDB" id="A0A9P7VJW9"/>
<dbReference type="Proteomes" id="UP000812287">
    <property type="component" value="Unassembled WGS sequence"/>
</dbReference>
<evidence type="ECO:0000313" key="2">
    <source>
        <dbReference type="EMBL" id="KAG7441923.1"/>
    </source>
</evidence>
<reference evidence="2" key="1">
    <citation type="submission" date="2020-11" db="EMBL/GenBank/DDBJ databases">
        <title>Adaptations for nitrogen fixation in a non-lichenized fungal sporocarp promotes dispersal by wood-feeding termites.</title>
        <authorList>
            <consortium name="DOE Joint Genome Institute"/>
            <person name="Koch R.A."/>
            <person name="Yoon G."/>
            <person name="Arayal U."/>
            <person name="Lail K."/>
            <person name="Amirebrahimi M."/>
            <person name="Labutti K."/>
            <person name="Lipzen A."/>
            <person name="Riley R."/>
            <person name="Barry K."/>
            <person name="Henrissat B."/>
            <person name="Grigoriev I.V."/>
            <person name="Herr J.R."/>
            <person name="Aime M.C."/>
        </authorList>
    </citation>
    <scope>NUCLEOTIDE SEQUENCE</scope>
    <source>
        <strain evidence="2">MCA 3950</strain>
    </source>
</reference>
<name>A0A9P7VJW9_9AGAR</name>
<keyword evidence="3" id="KW-1185">Reference proteome</keyword>
<dbReference type="InterPro" id="IPR029058">
    <property type="entry name" value="AB_hydrolase_fold"/>
</dbReference>
<dbReference type="InterPro" id="IPR050266">
    <property type="entry name" value="AB_hydrolase_sf"/>
</dbReference>
<dbReference type="PANTHER" id="PTHR43798:SF33">
    <property type="entry name" value="HYDROLASE, PUTATIVE (AFU_ORTHOLOGUE AFUA_2G14860)-RELATED"/>
    <property type="match status" value="1"/>
</dbReference>
<dbReference type="InterPro" id="IPR000073">
    <property type="entry name" value="AB_hydrolase_1"/>
</dbReference>
<dbReference type="Pfam" id="PF00561">
    <property type="entry name" value="Abhydrolase_1"/>
    <property type="match status" value="1"/>
</dbReference>
<dbReference type="GO" id="GO:0016020">
    <property type="term" value="C:membrane"/>
    <property type="evidence" value="ECO:0007669"/>
    <property type="project" value="TreeGrafter"/>
</dbReference>
<dbReference type="RefSeq" id="XP_043035423.1">
    <property type="nucleotide sequence ID" value="XM_043180984.1"/>
</dbReference>